<evidence type="ECO:0000256" key="7">
    <source>
        <dbReference type="ARBA" id="ARBA00049119"/>
    </source>
</evidence>
<evidence type="ECO:0000256" key="5">
    <source>
        <dbReference type="ARBA" id="ARBA00022989"/>
    </source>
</evidence>
<dbReference type="FunFam" id="1.20.1250.20:FF:000100">
    <property type="entry name" value="MFS sugar transporter, putative"/>
    <property type="match status" value="1"/>
</dbReference>
<dbReference type="GO" id="GO:0015791">
    <property type="term" value="P:polyol transmembrane transport"/>
    <property type="evidence" value="ECO:0007669"/>
    <property type="project" value="UniProtKB-ARBA"/>
</dbReference>
<evidence type="ECO:0000256" key="3">
    <source>
        <dbReference type="ARBA" id="ARBA00022448"/>
    </source>
</evidence>
<dbReference type="NCBIfam" id="TIGR00879">
    <property type="entry name" value="SP"/>
    <property type="match status" value="1"/>
</dbReference>
<accession>A0A165BDA9</accession>
<dbReference type="Pfam" id="PF00083">
    <property type="entry name" value="Sugar_tr"/>
    <property type="match status" value="1"/>
</dbReference>
<dbReference type="Gene3D" id="1.20.1250.20">
    <property type="entry name" value="MFS general substrate transporter like domains"/>
    <property type="match status" value="1"/>
</dbReference>
<keyword evidence="4 9" id="KW-0812">Transmembrane</keyword>
<keyword evidence="5 9" id="KW-1133">Transmembrane helix</keyword>
<dbReference type="InterPro" id="IPR005828">
    <property type="entry name" value="MFS_sugar_transport-like"/>
</dbReference>
<dbReference type="PROSITE" id="PS50850">
    <property type="entry name" value="MFS"/>
    <property type="match status" value="1"/>
</dbReference>
<comment type="catalytic activity">
    <reaction evidence="7">
        <text>myo-inositol(out) + H(+)(out) = myo-inositol(in) + H(+)(in)</text>
        <dbReference type="Rhea" id="RHEA:60364"/>
        <dbReference type="ChEBI" id="CHEBI:15378"/>
        <dbReference type="ChEBI" id="CHEBI:17268"/>
    </reaction>
</comment>
<dbReference type="PRINTS" id="PR00171">
    <property type="entry name" value="SUGRTRNSPORT"/>
</dbReference>
<feature type="transmembrane region" description="Helical" evidence="9">
    <location>
        <begin position="76"/>
        <end position="94"/>
    </location>
</feature>
<evidence type="ECO:0000256" key="1">
    <source>
        <dbReference type="ARBA" id="ARBA00004141"/>
    </source>
</evidence>
<feature type="transmembrane region" description="Helical" evidence="9">
    <location>
        <begin position="242"/>
        <end position="265"/>
    </location>
</feature>
<dbReference type="InterPro" id="IPR050814">
    <property type="entry name" value="Myo-inositol_Transporter"/>
</dbReference>
<dbReference type="EMBL" id="KV426490">
    <property type="protein sequence ID" value="KZV80374.1"/>
    <property type="molecule type" value="Genomic_DNA"/>
</dbReference>
<evidence type="ECO:0000256" key="4">
    <source>
        <dbReference type="ARBA" id="ARBA00022692"/>
    </source>
</evidence>
<keyword evidence="12" id="KW-1185">Reference proteome</keyword>
<protein>
    <recommendedName>
        <fullName evidence="10">Major facilitator superfamily (MFS) profile domain-containing protein</fullName>
    </recommendedName>
</protein>
<sequence>MSTRLANPLAGMSEEELLDDAGAFAERAGLSDQVLNFRRGALLAHDPDNLDAVPDLTADERRYIEREKTHRWDQPFMIYYVAVCSAMAAVVQGMDEAVVNGAQIFYYKRFGIANGGTTHTAVIQGLVNSAPYLCCFVFACWLTSPMNHFLGRRGTIFWSCVIAGVASVWEAFTYSWQQLFVARLLLGVGIGPKSATAPVYGAECAPAPIRGALVMQWQMWTAFGIALGDIISVIFVDLDENLAWRLMLGSTVVAPIFVCSMIYFAPESPRWYMLKGRPGDAFRAMRRLRRCDLQAARDLYYMEKLLQLERESQTGGWKRLIKDMWVVKRVRRAAMASGLVMFMQQFCGVNVIAYYSSQVFVQGGFSEKNALLTTMGTGIVNWLFAIPALYTIDTFGRRNLLLLTFPIMSGCLLITGFGFFLPEGSTGRLGMVAAGLYLFMVAYSPGEGPVPFTYSAEAFPLYIRDLGMSYATAVCWCFNFVLAITFPLLLAAFTPTGAFGWYAAWCIIGWVLIFFFLPETKGLTLEELDLVFSVPTGRHASYQVKKLMWHLRRLGGRKEEPLPPLYELDRLVGR</sequence>
<dbReference type="GO" id="GO:0015798">
    <property type="term" value="P:myo-inositol transport"/>
    <property type="evidence" value="ECO:0007669"/>
    <property type="project" value="UniProtKB-ARBA"/>
</dbReference>
<evidence type="ECO:0000313" key="11">
    <source>
        <dbReference type="EMBL" id="KZV80374.1"/>
    </source>
</evidence>
<keyword evidence="6 9" id="KW-0472">Membrane</keyword>
<feature type="transmembrane region" description="Helical" evidence="9">
    <location>
        <begin position="467"/>
        <end position="493"/>
    </location>
</feature>
<dbReference type="Proteomes" id="UP000077266">
    <property type="component" value="Unassembled WGS sequence"/>
</dbReference>
<comment type="subcellular location">
    <subcellularLocation>
        <location evidence="1">Membrane</location>
        <topology evidence="1">Multi-pass membrane protein</topology>
    </subcellularLocation>
</comment>
<evidence type="ECO:0000256" key="6">
    <source>
        <dbReference type="ARBA" id="ARBA00023136"/>
    </source>
</evidence>
<feature type="transmembrane region" description="Helical" evidence="9">
    <location>
        <begin position="370"/>
        <end position="392"/>
    </location>
</feature>
<evidence type="ECO:0000256" key="9">
    <source>
        <dbReference type="SAM" id="Phobius"/>
    </source>
</evidence>
<dbReference type="STRING" id="1314781.A0A165BDA9"/>
<feature type="transmembrane region" description="Helical" evidence="9">
    <location>
        <begin position="156"/>
        <end position="176"/>
    </location>
</feature>
<reference evidence="11 12" key="1">
    <citation type="journal article" date="2016" name="Mol. Biol. Evol.">
        <title>Comparative Genomics of Early-Diverging Mushroom-Forming Fungi Provides Insights into the Origins of Lignocellulose Decay Capabilities.</title>
        <authorList>
            <person name="Nagy L.G."/>
            <person name="Riley R."/>
            <person name="Tritt A."/>
            <person name="Adam C."/>
            <person name="Daum C."/>
            <person name="Floudas D."/>
            <person name="Sun H."/>
            <person name="Yadav J.S."/>
            <person name="Pangilinan J."/>
            <person name="Larsson K.H."/>
            <person name="Matsuura K."/>
            <person name="Barry K."/>
            <person name="Labutti K."/>
            <person name="Kuo R."/>
            <person name="Ohm R.A."/>
            <person name="Bhattacharya S.S."/>
            <person name="Shirouzu T."/>
            <person name="Yoshinaga Y."/>
            <person name="Martin F.M."/>
            <person name="Grigoriev I.V."/>
            <person name="Hibbett D.S."/>
        </authorList>
    </citation>
    <scope>NUCLEOTIDE SEQUENCE [LARGE SCALE GENOMIC DNA]</scope>
    <source>
        <strain evidence="11 12">HHB12029</strain>
    </source>
</reference>
<dbReference type="PANTHER" id="PTHR48020">
    <property type="entry name" value="PROTON MYO-INOSITOL COTRANSPORTER"/>
    <property type="match status" value="1"/>
</dbReference>
<feature type="domain" description="Major facilitator superfamily (MFS) profile" evidence="10">
    <location>
        <begin position="81"/>
        <end position="521"/>
    </location>
</feature>
<feature type="transmembrane region" description="Helical" evidence="9">
    <location>
        <begin position="399"/>
        <end position="421"/>
    </location>
</feature>
<name>A0A165BDA9_EXIGL</name>
<dbReference type="AlphaFoldDB" id="A0A165BDA9"/>
<gene>
    <name evidence="11" type="ORF">EXIGLDRAFT_714453</name>
</gene>
<evidence type="ECO:0000256" key="8">
    <source>
        <dbReference type="RuleBase" id="RU003346"/>
    </source>
</evidence>
<feature type="transmembrane region" description="Helical" evidence="9">
    <location>
        <begin position="333"/>
        <end position="355"/>
    </location>
</feature>
<dbReference type="InterPro" id="IPR003663">
    <property type="entry name" value="Sugar/inositol_transpt"/>
</dbReference>
<feature type="transmembrane region" description="Helical" evidence="9">
    <location>
        <begin position="499"/>
        <end position="517"/>
    </location>
</feature>
<dbReference type="PANTHER" id="PTHR48020:SF26">
    <property type="entry name" value="MYO-INOSITOL TRANSPORTER, PUTATIVE (AFU_ORTHOLOGUE AFUA_4G01560)-RELATED"/>
    <property type="match status" value="1"/>
</dbReference>
<organism evidence="11 12">
    <name type="scientific">Exidia glandulosa HHB12029</name>
    <dbReference type="NCBI Taxonomy" id="1314781"/>
    <lineage>
        <taxon>Eukaryota</taxon>
        <taxon>Fungi</taxon>
        <taxon>Dikarya</taxon>
        <taxon>Basidiomycota</taxon>
        <taxon>Agaricomycotina</taxon>
        <taxon>Agaricomycetes</taxon>
        <taxon>Auriculariales</taxon>
        <taxon>Exidiaceae</taxon>
        <taxon>Exidia</taxon>
    </lineage>
</organism>
<keyword evidence="3 8" id="KW-0813">Transport</keyword>
<dbReference type="SUPFAM" id="SSF103473">
    <property type="entry name" value="MFS general substrate transporter"/>
    <property type="match status" value="1"/>
</dbReference>
<proteinExistence type="inferred from homology"/>
<dbReference type="GO" id="GO:0016020">
    <property type="term" value="C:membrane"/>
    <property type="evidence" value="ECO:0007669"/>
    <property type="project" value="UniProtKB-SubCell"/>
</dbReference>
<comment type="similarity">
    <text evidence="2 8">Belongs to the major facilitator superfamily. Sugar transporter (TC 2.A.1.1) family.</text>
</comment>
<dbReference type="GO" id="GO:0022857">
    <property type="term" value="F:transmembrane transporter activity"/>
    <property type="evidence" value="ECO:0007669"/>
    <property type="project" value="InterPro"/>
</dbReference>
<dbReference type="OrthoDB" id="5290825at2759"/>
<dbReference type="InterPro" id="IPR036259">
    <property type="entry name" value="MFS_trans_sf"/>
</dbReference>
<evidence type="ECO:0000259" key="10">
    <source>
        <dbReference type="PROSITE" id="PS50850"/>
    </source>
</evidence>
<evidence type="ECO:0000256" key="2">
    <source>
        <dbReference type="ARBA" id="ARBA00010992"/>
    </source>
</evidence>
<dbReference type="InterPro" id="IPR020846">
    <property type="entry name" value="MFS_dom"/>
</dbReference>
<feature type="transmembrane region" description="Helical" evidence="9">
    <location>
        <begin position="427"/>
        <end position="446"/>
    </location>
</feature>
<dbReference type="InParanoid" id="A0A165BDA9"/>
<evidence type="ECO:0000313" key="12">
    <source>
        <dbReference type="Proteomes" id="UP000077266"/>
    </source>
</evidence>